<evidence type="ECO:0000256" key="7">
    <source>
        <dbReference type="ARBA" id="ARBA00023224"/>
    </source>
</evidence>
<evidence type="ECO:0000256" key="2">
    <source>
        <dbReference type="ARBA" id="ARBA00022692"/>
    </source>
</evidence>
<dbReference type="SUPFAM" id="SSF81321">
    <property type="entry name" value="Family A G protein-coupled receptor-like"/>
    <property type="match status" value="1"/>
</dbReference>
<keyword evidence="12" id="KW-1185">Reference proteome</keyword>
<evidence type="ECO:0000313" key="11">
    <source>
        <dbReference type="EMBL" id="CAH3017089.1"/>
    </source>
</evidence>
<feature type="transmembrane region" description="Helical" evidence="9">
    <location>
        <begin position="12"/>
        <end position="30"/>
    </location>
</feature>
<dbReference type="PROSITE" id="PS50262">
    <property type="entry name" value="G_PROTEIN_RECEP_F1_2"/>
    <property type="match status" value="1"/>
</dbReference>
<evidence type="ECO:0000313" key="12">
    <source>
        <dbReference type="Proteomes" id="UP001159427"/>
    </source>
</evidence>
<evidence type="ECO:0000256" key="9">
    <source>
        <dbReference type="SAM" id="Phobius"/>
    </source>
</evidence>
<evidence type="ECO:0000256" key="1">
    <source>
        <dbReference type="ARBA" id="ARBA00004141"/>
    </source>
</evidence>
<dbReference type="InterPro" id="IPR000276">
    <property type="entry name" value="GPCR_Rhodpsn"/>
</dbReference>
<comment type="caution">
    <text evidence="11">The sequence shown here is derived from an EMBL/GenBank/DDBJ whole genome shotgun (WGS) entry which is preliminary data.</text>
</comment>
<evidence type="ECO:0000256" key="3">
    <source>
        <dbReference type="ARBA" id="ARBA00022989"/>
    </source>
</evidence>
<feature type="transmembrane region" description="Helical" evidence="9">
    <location>
        <begin position="73"/>
        <end position="92"/>
    </location>
</feature>
<gene>
    <name evidence="11" type="ORF">PEVE_00035108</name>
</gene>
<keyword evidence="4 8" id="KW-0297">G-protein coupled receptor</keyword>
<dbReference type="InterPro" id="IPR017452">
    <property type="entry name" value="GPCR_Rhodpsn_7TM"/>
</dbReference>
<proteinExistence type="inferred from homology"/>
<name>A0ABN8LIX6_9CNID</name>
<reference evidence="11 12" key="1">
    <citation type="submission" date="2022-05" db="EMBL/GenBank/DDBJ databases">
        <authorList>
            <consortium name="Genoscope - CEA"/>
            <person name="William W."/>
        </authorList>
    </citation>
    <scope>NUCLEOTIDE SEQUENCE [LARGE SCALE GENOMIC DNA]</scope>
</reference>
<dbReference type="Pfam" id="PF00001">
    <property type="entry name" value="7tm_1"/>
    <property type="match status" value="1"/>
</dbReference>
<evidence type="ECO:0000256" key="8">
    <source>
        <dbReference type="RuleBase" id="RU000688"/>
    </source>
</evidence>
<dbReference type="PROSITE" id="PS00237">
    <property type="entry name" value="G_PROTEIN_RECEP_F1_1"/>
    <property type="match status" value="1"/>
</dbReference>
<keyword evidence="3 9" id="KW-1133">Transmembrane helix</keyword>
<dbReference type="PANTHER" id="PTHR45695">
    <property type="entry name" value="LEUCOKININ RECEPTOR-RELATED"/>
    <property type="match status" value="1"/>
</dbReference>
<organism evidence="11 12">
    <name type="scientific">Porites evermanni</name>
    <dbReference type="NCBI Taxonomy" id="104178"/>
    <lineage>
        <taxon>Eukaryota</taxon>
        <taxon>Metazoa</taxon>
        <taxon>Cnidaria</taxon>
        <taxon>Anthozoa</taxon>
        <taxon>Hexacorallia</taxon>
        <taxon>Scleractinia</taxon>
        <taxon>Fungiina</taxon>
        <taxon>Poritidae</taxon>
        <taxon>Porites</taxon>
    </lineage>
</organism>
<feature type="transmembrane region" description="Helical" evidence="9">
    <location>
        <begin position="42"/>
        <end position="61"/>
    </location>
</feature>
<dbReference type="Gene3D" id="1.20.1070.10">
    <property type="entry name" value="Rhodopsin 7-helix transmembrane proteins"/>
    <property type="match status" value="1"/>
</dbReference>
<evidence type="ECO:0000256" key="5">
    <source>
        <dbReference type="ARBA" id="ARBA00023136"/>
    </source>
</evidence>
<keyword evidence="5 9" id="KW-0472">Membrane</keyword>
<dbReference type="CDD" id="cd00637">
    <property type="entry name" value="7tm_classA_rhodopsin-like"/>
    <property type="match status" value="1"/>
</dbReference>
<dbReference type="EMBL" id="CALNXI010000054">
    <property type="protein sequence ID" value="CAH3017089.1"/>
    <property type="molecule type" value="Genomic_DNA"/>
</dbReference>
<dbReference type="PRINTS" id="PR00237">
    <property type="entry name" value="GPCRRHODOPSN"/>
</dbReference>
<dbReference type="PANTHER" id="PTHR45695:SF9">
    <property type="entry name" value="LEUCOKININ RECEPTOR"/>
    <property type="match status" value="1"/>
</dbReference>
<sequence>MNQTENVPFHAGISFLVIGLIGNLLVIRIVHKMREMHTPTNYLLVSMAVSDVVTILLWPVYYFEFSKVVCKFVALAEVSIVVSYNTLTVLAVERYHAILKPFATGLRLNHLYLDRRFRYKFSAILSKRMERDKLHMHRSLDRTDE</sequence>
<keyword evidence="7 8" id="KW-0807">Transducer</keyword>
<comment type="subcellular location">
    <subcellularLocation>
        <location evidence="1">Membrane</location>
        <topology evidence="1">Multi-pass membrane protein</topology>
    </subcellularLocation>
</comment>
<evidence type="ECO:0000259" key="10">
    <source>
        <dbReference type="PROSITE" id="PS50262"/>
    </source>
</evidence>
<keyword evidence="6 8" id="KW-0675">Receptor</keyword>
<protein>
    <recommendedName>
        <fullName evidence="10">G-protein coupled receptors family 1 profile domain-containing protein</fullName>
    </recommendedName>
</protein>
<evidence type="ECO:0000256" key="6">
    <source>
        <dbReference type="ARBA" id="ARBA00023170"/>
    </source>
</evidence>
<evidence type="ECO:0000256" key="4">
    <source>
        <dbReference type="ARBA" id="ARBA00023040"/>
    </source>
</evidence>
<feature type="domain" description="G-protein coupled receptors family 1 profile" evidence="10">
    <location>
        <begin position="22"/>
        <end position="102"/>
    </location>
</feature>
<dbReference type="Proteomes" id="UP001159427">
    <property type="component" value="Unassembled WGS sequence"/>
</dbReference>
<accession>A0ABN8LIX6</accession>
<keyword evidence="2 8" id="KW-0812">Transmembrane</keyword>
<comment type="similarity">
    <text evidence="8">Belongs to the G-protein coupled receptor 1 family.</text>
</comment>